<dbReference type="NCBIfam" id="TIGR04223">
    <property type="entry name" value="quorum_AgrD"/>
    <property type="match status" value="1"/>
</dbReference>
<dbReference type="Proteomes" id="UP000233425">
    <property type="component" value="Unassembled WGS sequence"/>
</dbReference>
<dbReference type="EMBL" id="NNSR01000036">
    <property type="protein sequence ID" value="PKD32036.1"/>
    <property type="molecule type" value="Genomic_DNA"/>
</dbReference>
<dbReference type="AlphaFoldDB" id="A0A2N0UYG8"/>
<accession>A0A2N0UYG8</accession>
<sequence>MKKIKNFICKISPAIIASFTLALSINANSSTGFFMYQPKAPAKLDKFKKIK</sequence>
<dbReference type="RefSeq" id="WP_101028744.1">
    <property type="nucleotide sequence ID" value="NZ_CABMMZ010000036.1"/>
</dbReference>
<organism evidence="1 2">
    <name type="scientific">Ruminococcus bromii</name>
    <dbReference type="NCBI Taxonomy" id="40518"/>
    <lineage>
        <taxon>Bacteria</taxon>
        <taxon>Bacillati</taxon>
        <taxon>Bacillota</taxon>
        <taxon>Clostridia</taxon>
        <taxon>Eubacteriales</taxon>
        <taxon>Oscillospiraceae</taxon>
        <taxon>Ruminococcus</taxon>
    </lineage>
</organism>
<proteinExistence type="predicted"/>
<evidence type="ECO:0000313" key="2">
    <source>
        <dbReference type="Proteomes" id="UP000233425"/>
    </source>
</evidence>
<reference evidence="1" key="1">
    <citation type="journal article" date="2018" name="Environ. Microbiol.">
        <title>Sporulation capability and amylosome conservation among diverse human colonic and rumen isolates of the keystone starch-degrader Ruminococcus bromii.</title>
        <authorList>
            <person name="Mukhopadhya I."/>
            <person name="Morais S."/>
            <person name="Laverde-Gomez J."/>
            <person name="Sheridan P.O."/>
            <person name="Walker A.W."/>
            <person name="Kelly W."/>
            <person name="Klieve A.V."/>
            <person name="Ouwerkerk D."/>
            <person name="Duncan S.H."/>
            <person name="Louis P."/>
            <person name="Koropatkin N."/>
            <person name="Cockburn D."/>
            <person name="Kibler R."/>
            <person name="Cooper P.J."/>
            <person name="Sandoval C."/>
            <person name="Crost E."/>
            <person name="Juge N."/>
            <person name="Bayer E.A."/>
            <person name="Flint H.J."/>
        </authorList>
    </citation>
    <scope>NUCLEOTIDE SEQUENCE [LARGE SCALE GENOMIC DNA]</scope>
    <source>
        <strain evidence="1">ATCC 27255</strain>
    </source>
</reference>
<keyword evidence="2" id="KW-1185">Reference proteome</keyword>
<comment type="caution">
    <text evidence="1">The sequence shown here is derived from an EMBL/GenBank/DDBJ whole genome shotgun (WGS) entry which is preliminary data.</text>
</comment>
<dbReference type="InterPro" id="IPR009229">
    <property type="entry name" value="AgrD"/>
</dbReference>
<name>A0A2N0UYG8_9FIRM</name>
<evidence type="ECO:0000313" key="1">
    <source>
        <dbReference type="EMBL" id="PKD32036.1"/>
    </source>
</evidence>
<gene>
    <name evidence="1" type="ORF">RBATCC27255_00662</name>
</gene>
<protein>
    <submittedName>
        <fullName evidence="1">Uncharacterized protein</fullName>
    </submittedName>
</protein>